<comment type="caution">
    <text evidence="5">The sequence shown here is derived from an EMBL/GenBank/DDBJ whole genome shotgun (WGS) entry which is preliminary data.</text>
</comment>
<comment type="subcellular location">
    <subcellularLocation>
        <location evidence="1">Membrane</location>
        <topology evidence="1">Multi-pass membrane protein</topology>
    </subcellularLocation>
</comment>
<dbReference type="InterPro" id="IPR003689">
    <property type="entry name" value="ZIP"/>
</dbReference>
<dbReference type="EMBL" id="SSTE01014821">
    <property type="protein sequence ID" value="KAA0044278.1"/>
    <property type="molecule type" value="Genomic_DNA"/>
</dbReference>
<dbReference type="Pfam" id="PF02535">
    <property type="entry name" value="Zip"/>
    <property type="match status" value="1"/>
</dbReference>
<gene>
    <name evidence="5" type="ORF">E6C27_scaffold2741G00380</name>
</gene>
<dbReference type="PANTHER" id="PTHR11040">
    <property type="entry name" value="ZINC/IRON TRANSPORTER"/>
    <property type="match status" value="1"/>
</dbReference>
<keyword evidence="3" id="KW-1133">Transmembrane helix</keyword>
<dbReference type="STRING" id="1194695.A0A5A7TN25"/>
<dbReference type="OrthoDB" id="980408at2759"/>
<dbReference type="GO" id="GO:0005385">
    <property type="term" value="F:zinc ion transmembrane transporter activity"/>
    <property type="evidence" value="ECO:0007669"/>
    <property type="project" value="TreeGrafter"/>
</dbReference>
<protein>
    <submittedName>
        <fullName evidence="5">Zinc transporter 5-like</fullName>
    </submittedName>
</protein>
<dbReference type="PANTHER" id="PTHR11040:SF35">
    <property type="entry name" value="ZINC TRANSPORTER 5"/>
    <property type="match status" value="1"/>
</dbReference>
<evidence type="ECO:0000256" key="1">
    <source>
        <dbReference type="ARBA" id="ARBA00004141"/>
    </source>
</evidence>
<dbReference type="Proteomes" id="UP000321393">
    <property type="component" value="Unassembled WGS sequence"/>
</dbReference>
<dbReference type="AlphaFoldDB" id="A0A5A7TN25"/>
<evidence type="ECO:0000256" key="4">
    <source>
        <dbReference type="ARBA" id="ARBA00023136"/>
    </source>
</evidence>
<evidence type="ECO:0000256" key="3">
    <source>
        <dbReference type="ARBA" id="ARBA00022989"/>
    </source>
</evidence>
<reference evidence="5 6" key="1">
    <citation type="submission" date="2019-08" db="EMBL/GenBank/DDBJ databases">
        <title>Draft genome sequences of two oriental melons (Cucumis melo L. var makuwa).</title>
        <authorList>
            <person name="Kwon S.-Y."/>
        </authorList>
    </citation>
    <scope>NUCLEOTIDE SEQUENCE [LARGE SCALE GENOMIC DNA]</scope>
    <source>
        <strain evidence="6">cv. SW 3</strain>
        <tissue evidence="5">Leaf</tissue>
    </source>
</reference>
<keyword evidence="4" id="KW-0472">Membrane</keyword>
<keyword evidence="2" id="KW-0812">Transmembrane</keyword>
<evidence type="ECO:0000313" key="6">
    <source>
        <dbReference type="Proteomes" id="UP000321393"/>
    </source>
</evidence>
<organism evidence="5 6">
    <name type="scientific">Cucumis melo var. makuwa</name>
    <name type="common">Oriental melon</name>
    <dbReference type="NCBI Taxonomy" id="1194695"/>
    <lineage>
        <taxon>Eukaryota</taxon>
        <taxon>Viridiplantae</taxon>
        <taxon>Streptophyta</taxon>
        <taxon>Embryophyta</taxon>
        <taxon>Tracheophyta</taxon>
        <taxon>Spermatophyta</taxon>
        <taxon>Magnoliopsida</taxon>
        <taxon>eudicotyledons</taxon>
        <taxon>Gunneridae</taxon>
        <taxon>Pentapetalae</taxon>
        <taxon>rosids</taxon>
        <taxon>fabids</taxon>
        <taxon>Cucurbitales</taxon>
        <taxon>Cucurbitaceae</taxon>
        <taxon>Benincaseae</taxon>
        <taxon>Cucumis</taxon>
    </lineage>
</organism>
<evidence type="ECO:0000256" key="2">
    <source>
        <dbReference type="ARBA" id="ARBA00022692"/>
    </source>
</evidence>
<proteinExistence type="predicted"/>
<accession>A0A5A7TN25</accession>
<dbReference type="GO" id="GO:0005886">
    <property type="term" value="C:plasma membrane"/>
    <property type="evidence" value="ECO:0007669"/>
    <property type="project" value="TreeGrafter"/>
</dbReference>
<sequence>MEVLELGIVVHSVIIGIGLGVSETPKTIRPLVTAITFHQLFEGMGLEGCIAQVHFHHPTTTIKEFPIFGRCNA</sequence>
<evidence type="ECO:0000313" key="5">
    <source>
        <dbReference type="EMBL" id="KAA0044278.1"/>
    </source>
</evidence>
<name>A0A5A7TN25_CUCMM</name>